<dbReference type="InterPro" id="IPR009057">
    <property type="entry name" value="Homeodomain-like_sf"/>
</dbReference>
<dbReference type="RefSeq" id="WP_142897890.1">
    <property type="nucleotide sequence ID" value="NZ_ML660057.1"/>
</dbReference>
<name>A0A545TMU5_9PROT</name>
<dbReference type="GO" id="GO:0003824">
    <property type="term" value="F:catalytic activity"/>
    <property type="evidence" value="ECO:0007669"/>
    <property type="project" value="InterPro"/>
</dbReference>
<protein>
    <recommendedName>
        <fullName evidence="2">Sigma-54 factor interaction domain-containing protein</fullName>
    </recommendedName>
</protein>
<dbReference type="Proteomes" id="UP000315252">
    <property type="component" value="Unassembled WGS sequence"/>
</dbReference>
<organism evidence="3 4">
    <name type="scientific">Denitrobaculum tricleocarpae</name>
    <dbReference type="NCBI Taxonomy" id="2591009"/>
    <lineage>
        <taxon>Bacteria</taxon>
        <taxon>Pseudomonadati</taxon>
        <taxon>Pseudomonadota</taxon>
        <taxon>Alphaproteobacteria</taxon>
        <taxon>Rhodospirillales</taxon>
        <taxon>Rhodospirillaceae</taxon>
        <taxon>Denitrobaculum</taxon>
    </lineage>
</organism>
<dbReference type="SUPFAM" id="SSF46689">
    <property type="entry name" value="Homeodomain-like"/>
    <property type="match status" value="1"/>
</dbReference>
<dbReference type="InterPro" id="IPR015813">
    <property type="entry name" value="Pyrv/PenolPyrv_kinase-like_dom"/>
</dbReference>
<dbReference type="Pfam" id="PF02954">
    <property type="entry name" value="HTH_8"/>
    <property type="match status" value="1"/>
</dbReference>
<dbReference type="PANTHER" id="PTHR31862">
    <property type="entry name" value="UPF0261 DOMAIN PROTEIN (AFU_ORTHOLOGUE AFUA_1G10120)"/>
    <property type="match status" value="1"/>
</dbReference>
<dbReference type="InterPro" id="IPR009215">
    <property type="entry name" value="TIM-br_IGPS-like"/>
</dbReference>
<dbReference type="GO" id="GO:0005524">
    <property type="term" value="F:ATP binding"/>
    <property type="evidence" value="ECO:0007669"/>
    <property type="project" value="InterPro"/>
</dbReference>
<evidence type="ECO:0000313" key="4">
    <source>
        <dbReference type="Proteomes" id="UP000315252"/>
    </source>
</evidence>
<evidence type="ECO:0000256" key="1">
    <source>
        <dbReference type="ARBA" id="ARBA00023012"/>
    </source>
</evidence>
<keyword evidence="4" id="KW-1185">Reference proteome</keyword>
<dbReference type="InterPro" id="IPR051353">
    <property type="entry name" value="Tobamovirus_resist_UPF0261"/>
</dbReference>
<reference evidence="3 4" key="1">
    <citation type="submission" date="2019-06" db="EMBL/GenBank/DDBJ databases">
        <title>Whole genome sequence for Rhodospirillaceae sp. R148.</title>
        <authorList>
            <person name="Wang G."/>
        </authorList>
    </citation>
    <scope>NUCLEOTIDE SEQUENCE [LARGE SCALE GENOMIC DNA]</scope>
    <source>
        <strain evidence="3 4">R148</strain>
    </source>
</reference>
<dbReference type="Gene3D" id="3.20.20.70">
    <property type="entry name" value="Aldolase class I"/>
    <property type="match status" value="1"/>
</dbReference>
<accession>A0A545TMU5</accession>
<dbReference type="Gene3D" id="1.10.8.60">
    <property type="match status" value="1"/>
</dbReference>
<feature type="domain" description="Sigma-54 factor interaction" evidence="2">
    <location>
        <begin position="284"/>
        <end position="508"/>
    </location>
</feature>
<dbReference type="InterPro" id="IPR002078">
    <property type="entry name" value="Sigma_54_int"/>
</dbReference>
<dbReference type="SUPFAM" id="SSF51621">
    <property type="entry name" value="Phosphoenolpyruvate/pyruvate domain"/>
    <property type="match status" value="1"/>
</dbReference>
<dbReference type="OrthoDB" id="9805644at2"/>
<dbReference type="PRINTS" id="PR01590">
    <property type="entry name" value="HTHFIS"/>
</dbReference>
<gene>
    <name evidence="3" type="ORF">FKG95_18535</name>
</gene>
<proteinExistence type="predicted"/>
<dbReference type="GO" id="GO:0000160">
    <property type="term" value="P:phosphorelay signal transduction system"/>
    <property type="evidence" value="ECO:0007669"/>
    <property type="project" value="UniProtKB-KW"/>
</dbReference>
<evidence type="ECO:0000259" key="2">
    <source>
        <dbReference type="PROSITE" id="PS50045"/>
    </source>
</evidence>
<dbReference type="PROSITE" id="PS50045">
    <property type="entry name" value="SIGMA54_INTERACT_4"/>
    <property type="match status" value="1"/>
</dbReference>
<dbReference type="InterPro" id="IPR002197">
    <property type="entry name" value="HTH_Fis"/>
</dbReference>
<dbReference type="Gene3D" id="1.10.10.60">
    <property type="entry name" value="Homeodomain-like"/>
    <property type="match status" value="1"/>
</dbReference>
<dbReference type="EMBL" id="VHSH01000006">
    <property type="protein sequence ID" value="TQV78557.1"/>
    <property type="molecule type" value="Genomic_DNA"/>
</dbReference>
<dbReference type="Pfam" id="PF09370">
    <property type="entry name" value="PEP_hydrolase"/>
    <property type="match status" value="1"/>
</dbReference>
<dbReference type="AlphaFoldDB" id="A0A545TMU5"/>
<dbReference type="GO" id="GO:0043565">
    <property type="term" value="F:sequence-specific DNA binding"/>
    <property type="evidence" value="ECO:0007669"/>
    <property type="project" value="InterPro"/>
</dbReference>
<sequence length="577" mass="61914">MRLAKSETDFLVGAAIGSGNAALAAERGGADFLLAINAGRLRNMGAPSIACMLPILDAGSLTQSFAVGELLPQCKVPVLLGVNAWGESCNPAEIAERVRSSGFAGAVNFPSGMHYTHAMQQLLSRAGRGIEKEVEILRAVQDVGLTTMFYCATRTQARLGADAGLDMVCLNLGWNAGGAFGHRMRASIEETASVAREIGRLIKRIHPGVAFLLEGGPIVTAEDLGRVTARAPIDGYVGGSTIERLPFEASVADQIDAYRRASNRRVALDTESAKLVTWGQRCGFVGRSSALVAFLRRLRVLAGGQTPLMIFAEPGLDVRPTLRALENQSARGKKKVLEIDLLSEEFPAGVGRRLFGSAELAGLNPGALADESLGLIVIRAPSALPSTLKRRLARALSDGSFIIPGSRRKVSVLPRVVLVSDDWDQGRGQDHGSGAELARLLAGWTLRVPPLRDRVEDLMAVLDKLAEELTPASPGRSDFSTAARKLLTAHTWSENEAELKRLLGGLAGRKLTHQIQPEELAGLLESDDGDEADARTEKRRVVDALWRNGFHRTRTAEALGISRKTLYNKMAKYGLKG</sequence>
<dbReference type="SUPFAM" id="SSF52540">
    <property type="entry name" value="P-loop containing nucleoside triphosphate hydrolases"/>
    <property type="match status" value="1"/>
</dbReference>
<keyword evidence="1" id="KW-0902">Two-component regulatory system</keyword>
<dbReference type="Gene3D" id="3.40.50.300">
    <property type="entry name" value="P-loop containing nucleotide triphosphate hydrolases"/>
    <property type="match status" value="1"/>
</dbReference>
<dbReference type="GO" id="GO:0006355">
    <property type="term" value="P:regulation of DNA-templated transcription"/>
    <property type="evidence" value="ECO:0007669"/>
    <property type="project" value="InterPro"/>
</dbReference>
<evidence type="ECO:0000313" key="3">
    <source>
        <dbReference type="EMBL" id="TQV78557.1"/>
    </source>
</evidence>
<dbReference type="InterPro" id="IPR013785">
    <property type="entry name" value="Aldolase_TIM"/>
</dbReference>
<comment type="caution">
    <text evidence="3">The sequence shown here is derived from an EMBL/GenBank/DDBJ whole genome shotgun (WGS) entry which is preliminary data.</text>
</comment>
<dbReference type="InterPro" id="IPR027417">
    <property type="entry name" value="P-loop_NTPase"/>
</dbReference>
<dbReference type="PANTHER" id="PTHR31862:SF1">
    <property type="entry name" value="UPF0261 DOMAIN PROTEIN (AFU_ORTHOLOGUE AFUA_1G10120)"/>
    <property type="match status" value="1"/>
</dbReference>